<keyword evidence="4" id="KW-0378">Hydrolase</keyword>
<evidence type="ECO:0000313" key="7">
    <source>
        <dbReference type="EMBL" id="RKR82985.1"/>
    </source>
</evidence>
<keyword evidence="6" id="KW-0325">Glycoprotein</keyword>
<evidence type="ECO:0000256" key="2">
    <source>
        <dbReference type="ARBA" id="ARBA00022723"/>
    </source>
</evidence>
<evidence type="ECO:0000256" key="5">
    <source>
        <dbReference type="ARBA" id="ARBA00023157"/>
    </source>
</evidence>
<dbReference type="GO" id="GO:0046872">
    <property type="term" value="F:metal ion binding"/>
    <property type="evidence" value="ECO:0007669"/>
    <property type="project" value="UniProtKB-KW"/>
</dbReference>
<dbReference type="AlphaFoldDB" id="A0A495J1Z0"/>
<dbReference type="CDD" id="cd11010">
    <property type="entry name" value="S1-P1_nuclease"/>
    <property type="match status" value="1"/>
</dbReference>
<dbReference type="SUPFAM" id="SSF48537">
    <property type="entry name" value="Phospholipase C/P1 nuclease"/>
    <property type="match status" value="1"/>
</dbReference>
<dbReference type="OrthoDB" id="267579at2"/>
<proteinExistence type="predicted"/>
<comment type="caution">
    <text evidence="7">The sequence shown here is derived from an EMBL/GenBank/DDBJ whole genome shotgun (WGS) entry which is preliminary data.</text>
</comment>
<reference evidence="7 8" key="1">
    <citation type="submission" date="2018-10" db="EMBL/GenBank/DDBJ databases">
        <title>Genomic Encyclopedia of Archaeal and Bacterial Type Strains, Phase II (KMG-II): from individual species to whole genera.</title>
        <authorList>
            <person name="Goeker M."/>
        </authorList>
    </citation>
    <scope>NUCLEOTIDE SEQUENCE [LARGE SCALE GENOMIC DNA]</scope>
    <source>
        <strain evidence="7 8">DSM 18602</strain>
    </source>
</reference>
<dbReference type="InterPro" id="IPR008947">
    <property type="entry name" value="PLipase_C/P1_nuclease_dom_sf"/>
</dbReference>
<dbReference type="RefSeq" id="WP_121198527.1">
    <property type="nucleotide sequence ID" value="NZ_RBKU01000001.1"/>
</dbReference>
<organism evidence="7 8">
    <name type="scientific">Mucilaginibacter gracilis</name>
    <dbReference type="NCBI Taxonomy" id="423350"/>
    <lineage>
        <taxon>Bacteria</taxon>
        <taxon>Pseudomonadati</taxon>
        <taxon>Bacteroidota</taxon>
        <taxon>Sphingobacteriia</taxon>
        <taxon>Sphingobacteriales</taxon>
        <taxon>Sphingobacteriaceae</taxon>
        <taxon>Mucilaginibacter</taxon>
    </lineage>
</organism>
<dbReference type="Gene3D" id="1.10.575.10">
    <property type="entry name" value="P1 Nuclease"/>
    <property type="match status" value="1"/>
</dbReference>
<keyword evidence="5" id="KW-1015">Disulfide bond</keyword>
<accession>A0A495J1Z0</accession>
<dbReference type="Proteomes" id="UP000268007">
    <property type="component" value="Unassembled WGS sequence"/>
</dbReference>
<evidence type="ECO:0000256" key="3">
    <source>
        <dbReference type="ARBA" id="ARBA00022759"/>
    </source>
</evidence>
<dbReference type="PANTHER" id="PTHR33146">
    <property type="entry name" value="ENDONUCLEASE 4"/>
    <property type="match status" value="1"/>
</dbReference>
<sequence length="260" mass="29623">MKKYIFTCFAVIVAACLISWGVIGHRAVAKIAENHLTPKTKEAIKDLLGRETLPDVSTWADEIRSDPNYKYTGAWHYVNVSAGLTFEQFANAVKTMPEDNVYKMVIRCELDLKNPAKTKRDKVMALKFLVHFIGDLHQPMHVSHVDDKGGNNISIWFNGADGNLHGLWDSDLIDRDGLSYEKMAATYDTATPEQIQKWQSDSLMIWIWESYQIAEILYSEAADNPKFDHDYYQNHLSTLHSRIEKGGIRLAGVLNNIFDK</sequence>
<dbReference type="EMBL" id="RBKU01000001">
    <property type="protein sequence ID" value="RKR82985.1"/>
    <property type="molecule type" value="Genomic_DNA"/>
</dbReference>
<evidence type="ECO:0000256" key="4">
    <source>
        <dbReference type="ARBA" id="ARBA00022801"/>
    </source>
</evidence>
<evidence type="ECO:0000256" key="1">
    <source>
        <dbReference type="ARBA" id="ARBA00022722"/>
    </source>
</evidence>
<dbReference type="GO" id="GO:0006308">
    <property type="term" value="P:DNA catabolic process"/>
    <property type="evidence" value="ECO:0007669"/>
    <property type="project" value="InterPro"/>
</dbReference>
<dbReference type="GO" id="GO:0004519">
    <property type="term" value="F:endonuclease activity"/>
    <property type="evidence" value="ECO:0007669"/>
    <property type="project" value="UniProtKB-KW"/>
</dbReference>
<keyword evidence="1" id="KW-0540">Nuclease</keyword>
<keyword evidence="3" id="KW-0255">Endonuclease</keyword>
<dbReference type="InterPro" id="IPR003154">
    <property type="entry name" value="S1/P1nuclease"/>
</dbReference>
<dbReference type="GO" id="GO:0003676">
    <property type="term" value="F:nucleic acid binding"/>
    <property type="evidence" value="ECO:0007669"/>
    <property type="project" value="InterPro"/>
</dbReference>
<protein>
    <submittedName>
        <fullName evidence="7">S1/P1 nuclease</fullName>
    </submittedName>
</protein>
<keyword evidence="2" id="KW-0479">Metal-binding</keyword>
<dbReference type="GO" id="GO:0016788">
    <property type="term" value="F:hydrolase activity, acting on ester bonds"/>
    <property type="evidence" value="ECO:0007669"/>
    <property type="project" value="InterPro"/>
</dbReference>
<dbReference type="Pfam" id="PF02265">
    <property type="entry name" value="S1-P1_nuclease"/>
    <property type="match status" value="1"/>
</dbReference>
<evidence type="ECO:0000256" key="6">
    <source>
        <dbReference type="ARBA" id="ARBA00023180"/>
    </source>
</evidence>
<dbReference type="PROSITE" id="PS51257">
    <property type="entry name" value="PROKAR_LIPOPROTEIN"/>
    <property type="match status" value="1"/>
</dbReference>
<gene>
    <name evidence="7" type="ORF">BDD43_3185</name>
</gene>
<name>A0A495J1Z0_9SPHI</name>
<evidence type="ECO:0000313" key="8">
    <source>
        <dbReference type="Proteomes" id="UP000268007"/>
    </source>
</evidence>
<keyword evidence="8" id="KW-1185">Reference proteome</keyword>
<dbReference type="PANTHER" id="PTHR33146:SF26">
    <property type="entry name" value="ENDONUCLEASE 4"/>
    <property type="match status" value="1"/>
</dbReference>